<evidence type="ECO:0000256" key="6">
    <source>
        <dbReference type="SAM" id="MobiDB-lite"/>
    </source>
</evidence>
<comment type="catalytic activity">
    <reaction evidence="1 5">
        <text>S-ubiquitinyl-[E2 ubiquitin-conjugating enzyme]-L-cysteine + [acceptor protein]-L-lysine = [E2 ubiquitin-conjugating enzyme]-L-cysteine + N(6)-ubiquitinyl-[acceptor protein]-L-lysine.</text>
        <dbReference type="EC" id="2.3.2.27"/>
    </reaction>
</comment>
<dbReference type="GO" id="GO:0016567">
    <property type="term" value="P:protein ubiquitination"/>
    <property type="evidence" value="ECO:0007669"/>
    <property type="project" value="UniProtKB-UniPathway"/>
</dbReference>
<organism evidence="7">
    <name type="scientific">Tanacetum cinerariifolium</name>
    <name type="common">Dalmatian daisy</name>
    <name type="synonym">Chrysanthemum cinerariifolium</name>
    <dbReference type="NCBI Taxonomy" id="118510"/>
    <lineage>
        <taxon>Eukaryota</taxon>
        <taxon>Viridiplantae</taxon>
        <taxon>Streptophyta</taxon>
        <taxon>Embryophyta</taxon>
        <taxon>Tracheophyta</taxon>
        <taxon>Spermatophyta</taxon>
        <taxon>Magnoliopsida</taxon>
        <taxon>eudicotyledons</taxon>
        <taxon>Gunneridae</taxon>
        <taxon>Pentapetalae</taxon>
        <taxon>asterids</taxon>
        <taxon>campanulids</taxon>
        <taxon>Asterales</taxon>
        <taxon>Asteraceae</taxon>
        <taxon>Asteroideae</taxon>
        <taxon>Anthemideae</taxon>
        <taxon>Anthemidinae</taxon>
        <taxon>Tanacetum</taxon>
    </lineage>
</organism>
<evidence type="ECO:0000256" key="4">
    <source>
        <dbReference type="ARBA" id="ARBA00022786"/>
    </source>
</evidence>
<gene>
    <name evidence="7" type="ORF">Tci_615239</name>
</gene>
<dbReference type="PANTHER" id="PTHR12313">
    <property type="entry name" value="E3 UBIQUITIN-PROTEIN LIGASE RNF5-RELATED"/>
    <property type="match status" value="1"/>
</dbReference>
<dbReference type="AlphaFoldDB" id="A0A699JKY2"/>
<keyword evidence="4 5" id="KW-0833">Ubl conjugation pathway</keyword>
<evidence type="ECO:0000256" key="1">
    <source>
        <dbReference type="ARBA" id="ARBA00000900"/>
    </source>
</evidence>
<comment type="function">
    <text evidence="5">E3 ubiquitin-protein ligase.</text>
</comment>
<dbReference type="GO" id="GO:0005789">
    <property type="term" value="C:endoplasmic reticulum membrane"/>
    <property type="evidence" value="ECO:0007669"/>
    <property type="project" value="UniProtKB-SubCell"/>
</dbReference>
<evidence type="ECO:0000256" key="2">
    <source>
        <dbReference type="ARBA" id="ARBA00004906"/>
    </source>
</evidence>
<keyword evidence="5" id="KW-0256">Endoplasmic reticulum</keyword>
<comment type="pathway">
    <text evidence="2 5">Protein modification; protein ubiquitination.</text>
</comment>
<proteinExistence type="predicted"/>
<keyword evidence="5" id="KW-0479">Metal-binding</keyword>
<dbReference type="GO" id="GO:0008270">
    <property type="term" value="F:zinc ion binding"/>
    <property type="evidence" value="ECO:0007669"/>
    <property type="project" value="UniProtKB-KW"/>
</dbReference>
<dbReference type="InterPro" id="IPR045103">
    <property type="entry name" value="RNF5/RNF185-like"/>
</dbReference>
<protein>
    <recommendedName>
        <fullName evidence="5">E3 ubiquitin-protein ligase RMA</fullName>
        <ecNumber evidence="5">2.3.2.27</ecNumber>
    </recommendedName>
    <alternativeName>
        <fullName evidence="5">Protein RING membrane-anchor</fullName>
    </alternativeName>
    <alternativeName>
        <fullName evidence="5">RING-type E3 ubiquitin transferase RMA</fullName>
    </alternativeName>
</protein>
<reference evidence="7" key="1">
    <citation type="journal article" date="2019" name="Sci. Rep.">
        <title>Draft genome of Tanacetum cinerariifolium, the natural source of mosquito coil.</title>
        <authorList>
            <person name="Yamashiro T."/>
            <person name="Shiraishi A."/>
            <person name="Satake H."/>
            <person name="Nakayama K."/>
        </authorList>
    </citation>
    <scope>NUCLEOTIDE SEQUENCE</scope>
</reference>
<feature type="region of interest" description="Disordered" evidence="6">
    <location>
        <begin position="65"/>
        <end position="88"/>
    </location>
</feature>
<feature type="compositionally biased region" description="Polar residues" evidence="6">
    <location>
        <begin position="73"/>
        <end position="82"/>
    </location>
</feature>
<accession>A0A699JKY2</accession>
<comment type="domain">
    <text evidence="5">The RING-type zinc finger domain is responsible for E3 ligase activity.</text>
</comment>
<keyword evidence="5" id="KW-0863">Zinc-finger</keyword>
<dbReference type="GO" id="GO:0061630">
    <property type="term" value="F:ubiquitin protein ligase activity"/>
    <property type="evidence" value="ECO:0007669"/>
    <property type="project" value="UniProtKB-UniRule"/>
</dbReference>
<keyword evidence="3 5" id="KW-0808">Transferase</keyword>
<name>A0A699JKY2_TANCI</name>
<evidence type="ECO:0000256" key="5">
    <source>
        <dbReference type="RuleBase" id="RU369090"/>
    </source>
</evidence>
<evidence type="ECO:0000313" key="7">
    <source>
        <dbReference type="EMBL" id="GFA43267.1"/>
    </source>
</evidence>
<sequence length="218" mass="24166">MGDNVNDDMVTDLDLNLEPIVDPTPVVVPLVTSFAYAPWLNELKTTHGRIEDQIRQLEAVTAKARARKRWRQTRNNSENSYMGGNGNEDGNANAVVYVEDGTMNRERGRSSKRDISQLVKALDMDLELSKMDEGGGKADESRGSLILSYVDSSAKECPVCKGEVTDSSIMPIYGNGKNQPVSKLESGVKIPPRPRARRVESIRQQSVVRGISHIRRLV</sequence>
<dbReference type="GO" id="GO:0006511">
    <property type="term" value="P:ubiquitin-dependent protein catabolic process"/>
    <property type="evidence" value="ECO:0007669"/>
    <property type="project" value="UniProtKB-UniRule"/>
</dbReference>
<dbReference type="EC" id="2.3.2.27" evidence="5"/>
<comment type="subcellular location">
    <subcellularLocation>
        <location evidence="5">Endoplasmic reticulum membrane</location>
        <topology evidence="5">Single-pass type IV membrane protein</topology>
    </subcellularLocation>
</comment>
<keyword evidence="5" id="KW-0862">Zinc</keyword>
<dbReference type="EMBL" id="BKCJ010423076">
    <property type="protein sequence ID" value="GFA43267.1"/>
    <property type="molecule type" value="Genomic_DNA"/>
</dbReference>
<comment type="caution">
    <text evidence="7">The sequence shown here is derived from an EMBL/GenBank/DDBJ whole genome shotgun (WGS) entry which is preliminary data.</text>
</comment>
<dbReference type="UniPathway" id="UPA00143"/>
<evidence type="ECO:0000256" key="3">
    <source>
        <dbReference type="ARBA" id="ARBA00022679"/>
    </source>
</evidence>